<dbReference type="Pfam" id="PF01934">
    <property type="entry name" value="HepT-like"/>
    <property type="match status" value="1"/>
</dbReference>
<proteinExistence type="inferred from homology"/>
<name>A0A1M5VLK4_9CLOT</name>
<sequence length="144" mass="16927">MTANILGTIEVKMKELQKNLVLLKSVANIINEENLKEDMIRYWGIERGVQLSIECVLDISNIIISALDIEKPDTYRDCILTLRKESILPTKFSRSIANMVSFRNILVHDYMRVDEKIMIDILKNHLNDFIDFMSYINKWIKKTY</sequence>
<dbReference type="Gene3D" id="1.20.120.580">
    <property type="entry name" value="bsu32300-like"/>
    <property type="match status" value="1"/>
</dbReference>
<dbReference type="GO" id="GO:0016787">
    <property type="term" value="F:hydrolase activity"/>
    <property type="evidence" value="ECO:0007669"/>
    <property type="project" value="UniProtKB-KW"/>
</dbReference>
<dbReference type="InterPro" id="IPR008201">
    <property type="entry name" value="HepT-like"/>
</dbReference>
<dbReference type="GO" id="GO:0004540">
    <property type="term" value="F:RNA nuclease activity"/>
    <property type="evidence" value="ECO:0007669"/>
    <property type="project" value="InterPro"/>
</dbReference>
<keyword evidence="6" id="KW-1185">Reference proteome</keyword>
<keyword evidence="2" id="KW-0540">Nuclease</keyword>
<evidence type="ECO:0000256" key="2">
    <source>
        <dbReference type="ARBA" id="ARBA00022722"/>
    </source>
</evidence>
<gene>
    <name evidence="5" type="ORF">SAMN02745207_02341</name>
</gene>
<evidence type="ECO:0000256" key="1">
    <source>
        <dbReference type="ARBA" id="ARBA00022649"/>
    </source>
</evidence>
<reference evidence="5 6" key="1">
    <citation type="submission" date="2016-11" db="EMBL/GenBank/DDBJ databases">
        <authorList>
            <person name="Jaros S."/>
            <person name="Januszkiewicz K."/>
            <person name="Wedrychowicz H."/>
        </authorList>
    </citation>
    <scope>NUCLEOTIDE SEQUENCE [LARGE SCALE GENOMIC DNA]</scope>
    <source>
        <strain evidence="5 6">DSM 8605</strain>
    </source>
</reference>
<dbReference type="RefSeq" id="WP_073338610.1">
    <property type="nucleotide sequence ID" value="NZ_FQXM01000012.1"/>
</dbReference>
<dbReference type="OrthoDB" id="9796612at2"/>
<protein>
    <submittedName>
        <fullName evidence="5">Uncharacterized conserved protein YutE, UPF0331/DUF86 family</fullName>
    </submittedName>
</protein>
<dbReference type="Proteomes" id="UP000184447">
    <property type="component" value="Unassembled WGS sequence"/>
</dbReference>
<dbReference type="AlphaFoldDB" id="A0A1M5VLK4"/>
<accession>A0A1M5VLK4</accession>
<dbReference type="EMBL" id="FQXM01000012">
    <property type="protein sequence ID" value="SHH76146.1"/>
    <property type="molecule type" value="Genomic_DNA"/>
</dbReference>
<dbReference type="NCBIfam" id="NF047751">
    <property type="entry name" value="HepT_toxin"/>
    <property type="match status" value="1"/>
</dbReference>
<dbReference type="InterPro" id="IPR037038">
    <property type="entry name" value="HepT-like_sf"/>
</dbReference>
<evidence type="ECO:0000256" key="3">
    <source>
        <dbReference type="ARBA" id="ARBA00022801"/>
    </source>
</evidence>
<evidence type="ECO:0000313" key="6">
    <source>
        <dbReference type="Proteomes" id="UP000184447"/>
    </source>
</evidence>
<dbReference type="PANTHER" id="PTHR33397">
    <property type="entry name" value="UPF0331 PROTEIN YUTE"/>
    <property type="match status" value="1"/>
</dbReference>
<evidence type="ECO:0000256" key="4">
    <source>
        <dbReference type="ARBA" id="ARBA00024207"/>
    </source>
</evidence>
<organism evidence="5 6">
    <name type="scientific">Clostridium grantii DSM 8605</name>
    <dbReference type="NCBI Taxonomy" id="1121316"/>
    <lineage>
        <taxon>Bacteria</taxon>
        <taxon>Bacillati</taxon>
        <taxon>Bacillota</taxon>
        <taxon>Clostridia</taxon>
        <taxon>Eubacteriales</taxon>
        <taxon>Clostridiaceae</taxon>
        <taxon>Clostridium</taxon>
    </lineage>
</organism>
<dbReference type="PANTHER" id="PTHR33397:SF5">
    <property type="entry name" value="RNASE YUTE-RELATED"/>
    <property type="match status" value="1"/>
</dbReference>
<dbReference type="GO" id="GO:0110001">
    <property type="term" value="C:toxin-antitoxin complex"/>
    <property type="evidence" value="ECO:0007669"/>
    <property type="project" value="InterPro"/>
</dbReference>
<evidence type="ECO:0000313" key="5">
    <source>
        <dbReference type="EMBL" id="SHH76146.1"/>
    </source>
</evidence>
<keyword evidence="1" id="KW-1277">Toxin-antitoxin system</keyword>
<dbReference type="InterPro" id="IPR052379">
    <property type="entry name" value="Type_VII_TA_RNase"/>
</dbReference>
<dbReference type="STRING" id="1121316.SAMN02745207_02341"/>
<keyword evidence="3" id="KW-0378">Hydrolase</keyword>
<comment type="similarity">
    <text evidence="4">Belongs to the HepT RNase toxin family.</text>
</comment>